<keyword evidence="1" id="KW-0472">Membrane</keyword>
<proteinExistence type="predicted"/>
<dbReference type="Pfam" id="PF26138">
    <property type="entry name" value="DUF8040"/>
    <property type="match status" value="1"/>
</dbReference>
<organism evidence="3">
    <name type="scientific">Arundo donax</name>
    <name type="common">Giant reed</name>
    <name type="synonym">Donax arundinaceus</name>
    <dbReference type="NCBI Taxonomy" id="35708"/>
    <lineage>
        <taxon>Eukaryota</taxon>
        <taxon>Viridiplantae</taxon>
        <taxon>Streptophyta</taxon>
        <taxon>Embryophyta</taxon>
        <taxon>Tracheophyta</taxon>
        <taxon>Spermatophyta</taxon>
        <taxon>Magnoliopsida</taxon>
        <taxon>Liliopsida</taxon>
        <taxon>Poales</taxon>
        <taxon>Poaceae</taxon>
        <taxon>PACMAD clade</taxon>
        <taxon>Arundinoideae</taxon>
        <taxon>Arundineae</taxon>
        <taxon>Arundo</taxon>
    </lineage>
</organism>
<feature type="domain" description="DUF8040" evidence="2">
    <location>
        <begin position="4"/>
        <end position="60"/>
    </location>
</feature>
<name>A0A0A9HG13_ARUDO</name>
<evidence type="ECO:0000259" key="2">
    <source>
        <dbReference type="Pfam" id="PF26138"/>
    </source>
</evidence>
<dbReference type="EMBL" id="GBRH01163142">
    <property type="protein sequence ID" value="JAE34754.1"/>
    <property type="molecule type" value="Transcribed_RNA"/>
</dbReference>
<keyword evidence="1" id="KW-1133">Transmembrane helix</keyword>
<protein>
    <recommendedName>
        <fullName evidence="2">DUF8040 domain-containing protein</fullName>
    </recommendedName>
</protein>
<keyword evidence="1" id="KW-0812">Transmembrane</keyword>
<evidence type="ECO:0000313" key="3">
    <source>
        <dbReference type="EMBL" id="JAE34754.1"/>
    </source>
</evidence>
<reference evidence="3" key="2">
    <citation type="journal article" date="2015" name="Data Brief">
        <title>Shoot transcriptome of the giant reed, Arundo donax.</title>
        <authorList>
            <person name="Barrero R.A."/>
            <person name="Guerrero F.D."/>
            <person name="Moolhuijzen P."/>
            <person name="Goolsby J.A."/>
            <person name="Tidwell J."/>
            <person name="Bellgard S.E."/>
            <person name="Bellgard M.I."/>
        </authorList>
    </citation>
    <scope>NUCLEOTIDE SEQUENCE</scope>
    <source>
        <tissue evidence="3">Shoot tissue taken approximately 20 cm above the soil surface</tissue>
    </source>
</reference>
<evidence type="ECO:0000256" key="1">
    <source>
        <dbReference type="SAM" id="Phobius"/>
    </source>
</evidence>
<dbReference type="InterPro" id="IPR058353">
    <property type="entry name" value="DUF8040"/>
</dbReference>
<accession>A0A0A9HG13</accession>
<dbReference type="AlphaFoldDB" id="A0A0A9HG13"/>
<reference evidence="3" key="1">
    <citation type="submission" date="2014-09" db="EMBL/GenBank/DDBJ databases">
        <authorList>
            <person name="Magalhaes I.L.F."/>
            <person name="Oliveira U."/>
            <person name="Santos F.R."/>
            <person name="Vidigal T.H.D.A."/>
            <person name="Brescovit A.D."/>
            <person name="Santos A.J."/>
        </authorList>
    </citation>
    <scope>NUCLEOTIDE SEQUENCE</scope>
    <source>
        <tissue evidence="3">Shoot tissue taken approximately 20 cm above the soil surface</tissue>
    </source>
</reference>
<sequence>MIATFLRTSLLLDTRGAKVEEKLGMFMFMLSHNASSVYLQYEFKHSSIVPSSFHGVLNHLAYKVTIFLLLSVSLRYFMLICYAFFFNSVVVPLLCSHRKI</sequence>
<feature type="transmembrane region" description="Helical" evidence="1">
    <location>
        <begin position="76"/>
        <end position="95"/>
    </location>
</feature>